<evidence type="ECO:0000313" key="2">
    <source>
        <dbReference type="Proteomes" id="UP000198953"/>
    </source>
</evidence>
<accession>A0A1H7X5Q4</accession>
<proteinExistence type="predicted"/>
<sequence>MAIRLIGANPGLTVTGGGRRVAFASVWRADWSEAGSGRAVVLWHEGRTRAVGPDAELARWLAGEFTRHFPEVAGLPWPDPEVTVAPVDMELDLTAGLRASAADVTVTIDGPPLERRACRVEDFDLGGVAHLLTNVYMPCPSGTLTVGGAPVAGDATHAFLADAEVWSRPATG</sequence>
<reference evidence="1 2" key="1">
    <citation type="submission" date="2016-10" db="EMBL/GenBank/DDBJ databases">
        <authorList>
            <person name="de Groot N.N."/>
        </authorList>
    </citation>
    <scope>NUCLEOTIDE SEQUENCE [LARGE SCALE GENOMIC DNA]</scope>
    <source>
        <strain evidence="1 2">DSM 43357</strain>
    </source>
</reference>
<protein>
    <submittedName>
        <fullName evidence="1">Uncharacterized protein</fullName>
    </submittedName>
</protein>
<dbReference type="Proteomes" id="UP000198953">
    <property type="component" value="Unassembled WGS sequence"/>
</dbReference>
<name>A0A1H7X5Q4_9ACTN</name>
<dbReference type="OrthoDB" id="3817406at2"/>
<dbReference type="RefSeq" id="WP_091102853.1">
    <property type="nucleotide sequence ID" value="NZ_FOBF01000011.1"/>
</dbReference>
<evidence type="ECO:0000313" key="1">
    <source>
        <dbReference type="EMBL" id="SEM29170.1"/>
    </source>
</evidence>
<gene>
    <name evidence="1" type="ORF">SAMN05660976_04766</name>
</gene>
<organism evidence="1 2">
    <name type="scientific">Nonomuraea pusilla</name>
    <dbReference type="NCBI Taxonomy" id="46177"/>
    <lineage>
        <taxon>Bacteria</taxon>
        <taxon>Bacillati</taxon>
        <taxon>Actinomycetota</taxon>
        <taxon>Actinomycetes</taxon>
        <taxon>Streptosporangiales</taxon>
        <taxon>Streptosporangiaceae</taxon>
        <taxon>Nonomuraea</taxon>
    </lineage>
</organism>
<dbReference type="AlphaFoldDB" id="A0A1H7X5Q4"/>
<dbReference type="EMBL" id="FOBF01000011">
    <property type="protein sequence ID" value="SEM29170.1"/>
    <property type="molecule type" value="Genomic_DNA"/>
</dbReference>
<keyword evidence="2" id="KW-1185">Reference proteome</keyword>